<proteinExistence type="predicted"/>
<dbReference type="AlphaFoldDB" id="A0A0E9RJH2"/>
<sequence length="44" mass="4832">MNGLHSSQSLSEYVVEFLAFPECHMLVKVSTAPHSSHCARLSPC</sequence>
<accession>A0A0E9RJH2</accession>
<protein>
    <submittedName>
        <fullName evidence="1">Uncharacterized protein</fullName>
    </submittedName>
</protein>
<name>A0A0E9RJH2_ANGAN</name>
<reference evidence="1" key="2">
    <citation type="journal article" date="2015" name="Fish Shellfish Immunol.">
        <title>Early steps in the European eel (Anguilla anguilla)-Vibrio vulnificus interaction in the gills: Role of the RtxA13 toxin.</title>
        <authorList>
            <person name="Callol A."/>
            <person name="Pajuelo D."/>
            <person name="Ebbesson L."/>
            <person name="Teles M."/>
            <person name="MacKenzie S."/>
            <person name="Amaro C."/>
        </authorList>
    </citation>
    <scope>NUCLEOTIDE SEQUENCE</scope>
</reference>
<reference evidence="1" key="1">
    <citation type="submission" date="2014-11" db="EMBL/GenBank/DDBJ databases">
        <authorList>
            <person name="Amaro Gonzalez C."/>
        </authorList>
    </citation>
    <scope>NUCLEOTIDE SEQUENCE</scope>
</reference>
<dbReference type="EMBL" id="GBXM01079620">
    <property type="protein sequence ID" value="JAH28957.1"/>
    <property type="molecule type" value="Transcribed_RNA"/>
</dbReference>
<organism evidence="1">
    <name type="scientific">Anguilla anguilla</name>
    <name type="common">European freshwater eel</name>
    <name type="synonym">Muraena anguilla</name>
    <dbReference type="NCBI Taxonomy" id="7936"/>
    <lineage>
        <taxon>Eukaryota</taxon>
        <taxon>Metazoa</taxon>
        <taxon>Chordata</taxon>
        <taxon>Craniata</taxon>
        <taxon>Vertebrata</taxon>
        <taxon>Euteleostomi</taxon>
        <taxon>Actinopterygii</taxon>
        <taxon>Neopterygii</taxon>
        <taxon>Teleostei</taxon>
        <taxon>Anguilliformes</taxon>
        <taxon>Anguillidae</taxon>
        <taxon>Anguilla</taxon>
    </lineage>
</organism>
<evidence type="ECO:0000313" key="1">
    <source>
        <dbReference type="EMBL" id="JAH28957.1"/>
    </source>
</evidence>